<reference evidence="3 4" key="1">
    <citation type="journal article" date="2012" name="Science">
        <title>The Paleozoic origin of enzymatic lignin decomposition reconstructed from 31 fungal genomes.</title>
        <authorList>
            <person name="Floudas D."/>
            <person name="Binder M."/>
            <person name="Riley R."/>
            <person name="Barry K."/>
            <person name="Blanchette R.A."/>
            <person name="Henrissat B."/>
            <person name="Martinez A.T."/>
            <person name="Otillar R."/>
            <person name="Spatafora J.W."/>
            <person name="Yadav J.S."/>
            <person name="Aerts A."/>
            <person name="Benoit I."/>
            <person name="Boyd A."/>
            <person name="Carlson A."/>
            <person name="Copeland A."/>
            <person name="Coutinho P.M."/>
            <person name="de Vries R.P."/>
            <person name="Ferreira P."/>
            <person name="Findley K."/>
            <person name="Foster B."/>
            <person name="Gaskell J."/>
            <person name="Glotzer D."/>
            <person name="Gorecki P."/>
            <person name="Heitman J."/>
            <person name="Hesse C."/>
            <person name="Hori C."/>
            <person name="Igarashi K."/>
            <person name="Jurgens J.A."/>
            <person name="Kallen N."/>
            <person name="Kersten P."/>
            <person name="Kohler A."/>
            <person name="Kuees U."/>
            <person name="Kumar T.K.A."/>
            <person name="Kuo A."/>
            <person name="LaButti K."/>
            <person name="Larrondo L.F."/>
            <person name="Lindquist E."/>
            <person name="Ling A."/>
            <person name="Lombard V."/>
            <person name="Lucas S."/>
            <person name="Lundell T."/>
            <person name="Martin R."/>
            <person name="McLaughlin D.J."/>
            <person name="Morgenstern I."/>
            <person name="Morin E."/>
            <person name="Murat C."/>
            <person name="Nagy L.G."/>
            <person name="Nolan M."/>
            <person name="Ohm R.A."/>
            <person name="Patyshakuliyeva A."/>
            <person name="Rokas A."/>
            <person name="Ruiz-Duenas F.J."/>
            <person name="Sabat G."/>
            <person name="Salamov A."/>
            <person name="Samejima M."/>
            <person name="Schmutz J."/>
            <person name="Slot J.C."/>
            <person name="St John F."/>
            <person name="Stenlid J."/>
            <person name="Sun H."/>
            <person name="Sun S."/>
            <person name="Syed K."/>
            <person name="Tsang A."/>
            <person name="Wiebenga A."/>
            <person name="Young D."/>
            <person name="Pisabarro A."/>
            <person name="Eastwood D.C."/>
            <person name="Martin F."/>
            <person name="Cullen D."/>
            <person name="Grigoriev I.V."/>
            <person name="Hibbett D.S."/>
        </authorList>
    </citation>
    <scope>NUCLEOTIDE SEQUENCE</scope>
    <source>
        <strain evidence="4">FP-58527</strain>
    </source>
</reference>
<dbReference type="InterPro" id="IPR050791">
    <property type="entry name" value="Aldo-Keto_reductase"/>
</dbReference>
<dbReference type="AlphaFoldDB" id="S8EK30"/>
<proteinExistence type="predicted"/>
<dbReference type="GO" id="GO:0005737">
    <property type="term" value="C:cytoplasm"/>
    <property type="evidence" value="ECO:0007669"/>
    <property type="project" value="TreeGrafter"/>
</dbReference>
<dbReference type="EMBL" id="KE504123">
    <property type="protein sequence ID" value="EPT05507.1"/>
    <property type="molecule type" value="Genomic_DNA"/>
</dbReference>
<dbReference type="HOGENOM" id="CLU_023205_2_1_1"/>
<dbReference type="OrthoDB" id="37537at2759"/>
<evidence type="ECO:0000259" key="2">
    <source>
        <dbReference type="Pfam" id="PF00248"/>
    </source>
</evidence>
<dbReference type="InterPro" id="IPR023210">
    <property type="entry name" value="NADP_OxRdtase_dom"/>
</dbReference>
<evidence type="ECO:0000313" key="4">
    <source>
        <dbReference type="Proteomes" id="UP000015241"/>
    </source>
</evidence>
<dbReference type="Proteomes" id="UP000015241">
    <property type="component" value="Unassembled WGS sequence"/>
</dbReference>
<protein>
    <recommendedName>
        <fullName evidence="2">NADP-dependent oxidoreductase domain-containing protein</fullName>
    </recommendedName>
</protein>
<dbReference type="Gene3D" id="3.20.20.100">
    <property type="entry name" value="NADP-dependent oxidoreductase domain"/>
    <property type="match status" value="1"/>
</dbReference>
<sequence>MLVERTLIRRELGCVFYGNGLPEDQAHALLTHAADRGVTFWDTSNRYGKSEKVLGKWFAKTWRRSDILLATKTSGYIHEQAAQSLKNPQTDYIDLYYQHRVESALRSKTLRPYVEAGTVRWIGLSECSADHLRRARAIPGPFEPENENSGVLDAARELGVGVVAYSPLGSGEYKSRDDFGPGDMRYYIPRFSDEQIPKTLALAAKFLAVADRYGATPGQAALAWILAEHPDFTVEFDSIPLSEWKGE</sequence>
<dbReference type="eggNOG" id="KOG1575">
    <property type="taxonomic scope" value="Eukaryota"/>
</dbReference>
<dbReference type="STRING" id="743788.S8EK30"/>
<accession>S8EK30</accession>
<dbReference type="InterPro" id="IPR036812">
    <property type="entry name" value="NAD(P)_OxRdtase_dom_sf"/>
</dbReference>
<evidence type="ECO:0000256" key="1">
    <source>
        <dbReference type="ARBA" id="ARBA00023002"/>
    </source>
</evidence>
<organism evidence="3 4">
    <name type="scientific">Fomitopsis schrenkii</name>
    <name type="common">Brown rot fungus</name>
    <dbReference type="NCBI Taxonomy" id="2126942"/>
    <lineage>
        <taxon>Eukaryota</taxon>
        <taxon>Fungi</taxon>
        <taxon>Dikarya</taxon>
        <taxon>Basidiomycota</taxon>
        <taxon>Agaricomycotina</taxon>
        <taxon>Agaricomycetes</taxon>
        <taxon>Polyporales</taxon>
        <taxon>Fomitopsis</taxon>
    </lineage>
</organism>
<dbReference type="Pfam" id="PF00248">
    <property type="entry name" value="Aldo_ket_red"/>
    <property type="match status" value="1"/>
</dbReference>
<feature type="domain" description="NADP-dependent oxidoreductase" evidence="2">
    <location>
        <begin position="19"/>
        <end position="228"/>
    </location>
</feature>
<dbReference type="SUPFAM" id="SSF51430">
    <property type="entry name" value="NAD(P)-linked oxidoreductase"/>
    <property type="match status" value="1"/>
</dbReference>
<dbReference type="InParanoid" id="S8EK30"/>
<dbReference type="PANTHER" id="PTHR43625">
    <property type="entry name" value="AFLATOXIN B1 ALDEHYDE REDUCTASE"/>
    <property type="match status" value="1"/>
</dbReference>
<keyword evidence="1" id="KW-0560">Oxidoreductase</keyword>
<name>S8EK30_FOMSC</name>
<keyword evidence="4" id="KW-1185">Reference proteome</keyword>
<dbReference type="GO" id="GO:0016491">
    <property type="term" value="F:oxidoreductase activity"/>
    <property type="evidence" value="ECO:0007669"/>
    <property type="project" value="UniProtKB-KW"/>
</dbReference>
<evidence type="ECO:0000313" key="3">
    <source>
        <dbReference type="EMBL" id="EPT05507.1"/>
    </source>
</evidence>
<gene>
    <name evidence="3" type="ORF">FOMPIDRAFT_1027125</name>
</gene>
<dbReference type="PANTHER" id="PTHR43625:SF40">
    <property type="entry name" value="ALDO-KETO REDUCTASE YAKC [NADP(+)]"/>
    <property type="match status" value="1"/>
</dbReference>